<gene>
    <name evidence="2" type="ORF">SAMN05216192_1685</name>
</gene>
<evidence type="ECO:0008006" key="4">
    <source>
        <dbReference type="Google" id="ProtNLM"/>
    </source>
</evidence>
<reference evidence="3" key="1">
    <citation type="submission" date="2016-10" db="EMBL/GenBank/DDBJ databases">
        <authorList>
            <person name="Varghese N."/>
            <person name="Submissions S."/>
        </authorList>
    </citation>
    <scope>NUCLEOTIDE SEQUENCE [LARGE SCALE GENOMIC DNA]</scope>
    <source>
        <strain evidence="3">CGMCC 1.11012</strain>
    </source>
</reference>
<dbReference type="OrthoDB" id="4986073at2"/>
<dbReference type="InterPro" id="IPR043128">
    <property type="entry name" value="Rev_trsase/Diguanyl_cyclase"/>
</dbReference>
<evidence type="ECO:0000313" key="2">
    <source>
        <dbReference type="EMBL" id="SDL03396.1"/>
    </source>
</evidence>
<keyword evidence="3" id="KW-1185">Reference proteome</keyword>
<dbReference type="EMBL" id="FNDX01000068">
    <property type="protein sequence ID" value="SDL03396.1"/>
    <property type="molecule type" value="Genomic_DNA"/>
</dbReference>
<dbReference type="AlphaFoldDB" id="A0A1G9GRS9"/>
<feature type="region of interest" description="Disordered" evidence="1">
    <location>
        <begin position="409"/>
        <end position="432"/>
    </location>
</feature>
<evidence type="ECO:0000313" key="3">
    <source>
        <dbReference type="Proteomes" id="UP000199050"/>
    </source>
</evidence>
<dbReference type="Gene3D" id="3.30.70.270">
    <property type="match status" value="1"/>
</dbReference>
<sequence>MYRVGIIGPAGSVERIARLAETFAQEIEFISFIYAEPRETGRIIREHDREVDSWLCSGHIPYSFALAELGSAERIEYIWITESAFYKSLLDLTYSQGRPVRRISIDMPENEGLVENALRQIEQSGLELHSQTYELDADTEELLHFHLKLWQDGRTEGAVTCFPSVAAELKARGVRALSVSPSSLEIIQSLRLFSEKVRTSYFKDTQIGVEIIELEHFDRIAGKLNTSYQLQYLELKLKEELIQLCERLDGSFMEKGSGKYVIFSTRGAIERELKLLSDTVNYLAAKTDTKVAVGIGYGETVFSAETNAQRALLQSKEKADKRIVIIREDGVIVESAGQEDKLAYSFRSMDREITDRLQNSGVSVKTFNKVTALVRRMGWESFTAKELAVQLQMTERNARRIMTELSEAGLADSSGEEAPGARGRPTKLYRFK</sequence>
<accession>A0A1G9GRS9</accession>
<evidence type="ECO:0000256" key="1">
    <source>
        <dbReference type="SAM" id="MobiDB-lite"/>
    </source>
</evidence>
<protein>
    <recommendedName>
        <fullName evidence="4">Transcriptional regulator</fullName>
    </recommendedName>
</protein>
<organism evidence="2 3">
    <name type="scientific">Paenibacillus typhae</name>
    <dbReference type="NCBI Taxonomy" id="1174501"/>
    <lineage>
        <taxon>Bacteria</taxon>
        <taxon>Bacillati</taxon>
        <taxon>Bacillota</taxon>
        <taxon>Bacilli</taxon>
        <taxon>Bacillales</taxon>
        <taxon>Paenibacillaceae</taxon>
        <taxon>Paenibacillus</taxon>
    </lineage>
</organism>
<dbReference type="Proteomes" id="UP000199050">
    <property type="component" value="Unassembled WGS sequence"/>
</dbReference>
<name>A0A1G9GRS9_9BACL</name>
<proteinExistence type="predicted"/>
<dbReference type="RefSeq" id="WP_090720030.1">
    <property type="nucleotide sequence ID" value="NZ_CBCSKY010000074.1"/>
</dbReference>
<dbReference type="STRING" id="1174501.SAMN05216192_1685"/>